<protein>
    <recommendedName>
        <fullName evidence="3">Ankyrin repeat protein</fullName>
    </recommendedName>
</protein>
<dbReference type="SUPFAM" id="SSF48403">
    <property type="entry name" value="Ankyrin repeat"/>
    <property type="match status" value="1"/>
</dbReference>
<accession>A0ABR2GWF4</accession>
<keyword evidence="2" id="KW-1185">Reference proteome</keyword>
<comment type="caution">
    <text evidence="1">The sequence shown here is derived from an EMBL/GenBank/DDBJ whole genome shotgun (WGS) entry which is preliminary data.</text>
</comment>
<name>A0ABR2GWF4_9EUKA</name>
<dbReference type="Proteomes" id="UP001470230">
    <property type="component" value="Unassembled WGS sequence"/>
</dbReference>
<proteinExistence type="predicted"/>
<evidence type="ECO:0000313" key="2">
    <source>
        <dbReference type="Proteomes" id="UP001470230"/>
    </source>
</evidence>
<sequence>MSIIHSESNIFDVLLKNPRIDLNSKKSNPLLIATARHITPAIESLLKNGADPDFQCENKESPMNLAQRLGYYDICSIFQRYKANKK</sequence>
<dbReference type="EMBL" id="JAPFFF010000056">
    <property type="protein sequence ID" value="KAK8838196.1"/>
    <property type="molecule type" value="Genomic_DNA"/>
</dbReference>
<evidence type="ECO:0000313" key="1">
    <source>
        <dbReference type="EMBL" id="KAK8838196.1"/>
    </source>
</evidence>
<reference evidence="1 2" key="1">
    <citation type="submission" date="2024-04" db="EMBL/GenBank/DDBJ databases">
        <title>Tritrichomonas musculus Genome.</title>
        <authorList>
            <person name="Alves-Ferreira E."/>
            <person name="Grigg M."/>
            <person name="Lorenzi H."/>
            <person name="Galac M."/>
        </authorList>
    </citation>
    <scope>NUCLEOTIDE SEQUENCE [LARGE SCALE GENOMIC DNA]</scope>
    <source>
        <strain evidence="1 2">EAF2021</strain>
    </source>
</reference>
<dbReference type="Gene3D" id="1.25.40.20">
    <property type="entry name" value="Ankyrin repeat-containing domain"/>
    <property type="match status" value="1"/>
</dbReference>
<evidence type="ECO:0008006" key="3">
    <source>
        <dbReference type="Google" id="ProtNLM"/>
    </source>
</evidence>
<gene>
    <name evidence="1" type="ORF">M9Y10_035615</name>
</gene>
<dbReference type="Pfam" id="PF12796">
    <property type="entry name" value="Ank_2"/>
    <property type="match status" value="1"/>
</dbReference>
<organism evidence="1 2">
    <name type="scientific">Tritrichomonas musculus</name>
    <dbReference type="NCBI Taxonomy" id="1915356"/>
    <lineage>
        <taxon>Eukaryota</taxon>
        <taxon>Metamonada</taxon>
        <taxon>Parabasalia</taxon>
        <taxon>Tritrichomonadida</taxon>
        <taxon>Tritrichomonadidae</taxon>
        <taxon>Tritrichomonas</taxon>
    </lineage>
</organism>
<dbReference type="InterPro" id="IPR002110">
    <property type="entry name" value="Ankyrin_rpt"/>
</dbReference>
<dbReference type="InterPro" id="IPR036770">
    <property type="entry name" value="Ankyrin_rpt-contain_sf"/>
</dbReference>